<keyword evidence="4" id="KW-1185">Reference proteome</keyword>
<protein>
    <submittedName>
        <fullName evidence="3">TerD family protein</fullName>
    </submittedName>
</protein>
<evidence type="ECO:0000256" key="1">
    <source>
        <dbReference type="ARBA" id="ARBA00008775"/>
    </source>
</evidence>
<dbReference type="Gene3D" id="2.60.60.30">
    <property type="entry name" value="sav2460 like domains"/>
    <property type="match status" value="1"/>
</dbReference>
<dbReference type="Pfam" id="PF02342">
    <property type="entry name" value="TerD"/>
    <property type="match status" value="1"/>
</dbReference>
<sequence length="183" mass="19556">MSESSSGTDVSGGGLNKGLGTVEVRLRWDPSPMGEPDNDLDLVAAVYDADGGTAYLVHFDSRSPDGTITLTRDSHTGQGFGTDEAMKLEFDRMAEAYTRVVVGVVIQQNDGRKPFGAVQNAEVAIFRGYDELAVHDLGTLGGNTAATVAEFVRPEGESGWEFRHRLRGFDAGPDDFPGVMGKV</sequence>
<dbReference type="RefSeq" id="WP_311673354.1">
    <property type="nucleotide sequence ID" value="NZ_JAVREQ010000009.1"/>
</dbReference>
<evidence type="ECO:0000259" key="2">
    <source>
        <dbReference type="Pfam" id="PF02342"/>
    </source>
</evidence>
<dbReference type="PANTHER" id="PTHR32097">
    <property type="entry name" value="CAMP-BINDING PROTEIN 1-RELATED"/>
    <property type="match status" value="1"/>
</dbReference>
<dbReference type="InterPro" id="IPR051324">
    <property type="entry name" value="Stress/Tellurium_Resist"/>
</dbReference>
<dbReference type="EMBL" id="JAVREQ010000009">
    <property type="protein sequence ID" value="MDT0379551.1"/>
    <property type="molecule type" value="Genomic_DNA"/>
</dbReference>
<feature type="domain" description="TerD" evidence="2">
    <location>
        <begin position="16"/>
        <end position="172"/>
    </location>
</feature>
<comment type="similarity">
    <text evidence="1">Belongs to the CAPAB/TerDEXZ family.</text>
</comment>
<proteinExistence type="inferred from homology"/>
<organism evidence="3 4">
    <name type="scientific">Streptomyces hazeniae</name>
    <dbReference type="NCBI Taxonomy" id="3075538"/>
    <lineage>
        <taxon>Bacteria</taxon>
        <taxon>Bacillati</taxon>
        <taxon>Actinomycetota</taxon>
        <taxon>Actinomycetes</taxon>
        <taxon>Kitasatosporales</taxon>
        <taxon>Streptomycetaceae</taxon>
        <taxon>Streptomyces</taxon>
    </lineage>
</organism>
<comment type="caution">
    <text evidence="3">The sequence shown here is derived from an EMBL/GenBank/DDBJ whole genome shotgun (WGS) entry which is preliminary data.</text>
</comment>
<reference evidence="4" key="1">
    <citation type="submission" date="2023-07" db="EMBL/GenBank/DDBJ databases">
        <title>30 novel species of actinomycetes from the DSMZ collection.</title>
        <authorList>
            <person name="Nouioui I."/>
        </authorList>
    </citation>
    <scope>NUCLEOTIDE SEQUENCE [LARGE SCALE GENOMIC DNA]</scope>
    <source>
        <strain evidence="4">DSM 42041</strain>
    </source>
</reference>
<evidence type="ECO:0000313" key="3">
    <source>
        <dbReference type="EMBL" id="MDT0379551.1"/>
    </source>
</evidence>
<dbReference type="PANTHER" id="PTHR32097:SF4">
    <property type="entry name" value="GENERAL STRESS PROTEIN 16U"/>
    <property type="match status" value="1"/>
</dbReference>
<accession>A0ABU2NSG8</accession>
<gene>
    <name evidence="3" type="ORF">RM572_12325</name>
</gene>
<dbReference type="InterPro" id="IPR003325">
    <property type="entry name" value="TerD"/>
</dbReference>
<evidence type="ECO:0000313" key="4">
    <source>
        <dbReference type="Proteomes" id="UP001183414"/>
    </source>
</evidence>
<dbReference type="Proteomes" id="UP001183414">
    <property type="component" value="Unassembled WGS sequence"/>
</dbReference>
<name>A0ABU2NSG8_9ACTN</name>